<dbReference type="SUPFAM" id="SSF53335">
    <property type="entry name" value="S-adenosyl-L-methionine-dependent methyltransferases"/>
    <property type="match status" value="1"/>
</dbReference>
<dbReference type="PROSITE" id="PS51192">
    <property type="entry name" value="HELICASE_ATP_BIND_1"/>
    <property type="match status" value="1"/>
</dbReference>
<dbReference type="GO" id="GO:0006281">
    <property type="term" value="P:DNA repair"/>
    <property type="evidence" value="ECO:0007669"/>
    <property type="project" value="TreeGrafter"/>
</dbReference>
<dbReference type="GO" id="GO:0003677">
    <property type="term" value="F:DNA binding"/>
    <property type="evidence" value="ECO:0007669"/>
    <property type="project" value="InterPro"/>
</dbReference>
<dbReference type="Gene3D" id="3.40.50.10810">
    <property type="entry name" value="Tandem AAA-ATPase domain"/>
    <property type="match status" value="1"/>
</dbReference>
<dbReference type="AlphaFoldDB" id="A0A3D9BU04"/>
<name>A0A3D9BU04_9FLAO</name>
<dbReference type="InterPro" id="IPR014001">
    <property type="entry name" value="Helicase_ATP-bd"/>
</dbReference>
<comment type="caution">
    <text evidence="5">The sequence shown here is derived from an EMBL/GenBank/DDBJ whole genome shotgun (WGS) entry which is preliminary data.</text>
</comment>
<dbReference type="SMART" id="SM00487">
    <property type="entry name" value="DEXDc"/>
    <property type="match status" value="1"/>
</dbReference>
<dbReference type="RefSeq" id="WP_115948902.1">
    <property type="nucleotide sequence ID" value="NZ_QNVS01000003.1"/>
</dbReference>
<dbReference type="Gene3D" id="3.40.50.300">
    <property type="entry name" value="P-loop containing nucleotide triphosphate hydrolases"/>
    <property type="match status" value="1"/>
</dbReference>
<keyword evidence="1 5" id="KW-0489">Methyltransferase</keyword>
<dbReference type="EMBL" id="QNVS01000003">
    <property type="protein sequence ID" value="REC57004.1"/>
    <property type="molecule type" value="Genomic_DNA"/>
</dbReference>
<dbReference type="Pfam" id="PF00271">
    <property type="entry name" value="Helicase_C"/>
    <property type="match status" value="1"/>
</dbReference>
<dbReference type="InterPro" id="IPR002941">
    <property type="entry name" value="DNA_methylase_N4/N6"/>
</dbReference>
<dbReference type="GO" id="GO:0032259">
    <property type="term" value="P:methylation"/>
    <property type="evidence" value="ECO:0007669"/>
    <property type="project" value="UniProtKB-KW"/>
</dbReference>
<evidence type="ECO:0000256" key="1">
    <source>
        <dbReference type="ARBA" id="ARBA00022603"/>
    </source>
</evidence>
<dbReference type="PANTHER" id="PTHR45766">
    <property type="entry name" value="DNA ANNEALING HELICASE AND ENDONUCLEASE ZRANB3 FAMILY MEMBER"/>
    <property type="match status" value="1"/>
</dbReference>
<dbReference type="InterPro" id="IPR001650">
    <property type="entry name" value="Helicase_C-like"/>
</dbReference>
<dbReference type="InterPro" id="IPR027417">
    <property type="entry name" value="P-loop_NTPase"/>
</dbReference>
<evidence type="ECO:0000313" key="5">
    <source>
        <dbReference type="EMBL" id="REC57004.1"/>
    </source>
</evidence>
<dbReference type="Pfam" id="PF01555">
    <property type="entry name" value="N6_N4_Mtase"/>
    <property type="match status" value="1"/>
</dbReference>
<evidence type="ECO:0000259" key="4">
    <source>
        <dbReference type="PROSITE" id="PS51192"/>
    </source>
</evidence>
<evidence type="ECO:0000256" key="3">
    <source>
        <dbReference type="ARBA" id="ARBA00022801"/>
    </source>
</evidence>
<organism evidence="5 6">
    <name type="scientific">Chryseobacterium piscium</name>
    <dbReference type="NCBI Taxonomy" id="333702"/>
    <lineage>
        <taxon>Bacteria</taxon>
        <taxon>Pseudomonadati</taxon>
        <taxon>Bacteroidota</taxon>
        <taxon>Flavobacteriia</taxon>
        <taxon>Flavobacteriales</taxon>
        <taxon>Weeksellaceae</taxon>
        <taxon>Chryseobacterium group</taxon>
        <taxon>Chryseobacterium</taxon>
    </lineage>
</organism>
<dbReference type="GO" id="GO:0031297">
    <property type="term" value="P:replication fork processing"/>
    <property type="evidence" value="ECO:0007669"/>
    <property type="project" value="TreeGrafter"/>
</dbReference>
<dbReference type="Proteomes" id="UP000256512">
    <property type="component" value="Unassembled WGS sequence"/>
</dbReference>
<reference evidence="5 6" key="1">
    <citation type="journal article" date="2006" name="Int. J. Syst. Evol. Microbiol.">
        <title>Chryseobacterium piscium sp. nov., isolated from fish of the South Atlantic Ocean off South Africa.</title>
        <authorList>
            <person name="de Beer H."/>
            <person name="Hugo C.J."/>
            <person name="Jooste P.J."/>
            <person name="Vancanneyt M."/>
            <person name="Coenye T."/>
            <person name="Vandamme P."/>
        </authorList>
    </citation>
    <scope>NUCLEOTIDE SEQUENCE [LARGE SCALE GENOMIC DNA]</scope>
    <source>
        <strain evidence="5 6">CCUG 51923</strain>
    </source>
</reference>
<keyword evidence="3" id="KW-0378">Hydrolase</keyword>
<dbReference type="SUPFAM" id="SSF52540">
    <property type="entry name" value="P-loop containing nucleoside triphosphate hydrolases"/>
    <property type="match status" value="2"/>
</dbReference>
<dbReference type="GO" id="GO:0016787">
    <property type="term" value="F:hydrolase activity"/>
    <property type="evidence" value="ECO:0007669"/>
    <property type="project" value="UniProtKB-KW"/>
</dbReference>
<keyword evidence="6" id="KW-1185">Reference proteome</keyword>
<protein>
    <submittedName>
        <fullName evidence="5">DNA methylase N-4</fullName>
    </submittedName>
</protein>
<accession>A0A3D9BU04</accession>
<feature type="domain" description="Helicase ATP-binding" evidence="4">
    <location>
        <begin position="36"/>
        <end position="190"/>
    </location>
</feature>
<dbReference type="GO" id="GO:0008170">
    <property type="term" value="F:N-methyltransferase activity"/>
    <property type="evidence" value="ECO:0007669"/>
    <property type="project" value="InterPro"/>
</dbReference>
<evidence type="ECO:0000256" key="2">
    <source>
        <dbReference type="ARBA" id="ARBA00022679"/>
    </source>
</evidence>
<dbReference type="InterPro" id="IPR029063">
    <property type="entry name" value="SAM-dependent_MTases_sf"/>
</dbReference>
<evidence type="ECO:0000313" key="6">
    <source>
        <dbReference type="Proteomes" id="UP000256512"/>
    </source>
</evidence>
<keyword evidence="2" id="KW-0808">Transferase</keyword>
<sequence length="842" mass="97786">MRYEEFLKNKVIISEDFGFEPSWIPEFAKDHQKDICSWTLRGGRRAIFASFGLGKTVMQLINAVNCINETGKPFLIACPLGVMGEFKRDNEKLNTGFEIEYIKDTDSITEYSKKIYLTNYERIRKGDIKADKFGGVSFDEASILRNLKTETTNYIIKYFKQIPYRFVATATPSPNDYIEILNYAEFLGIADRGNLLTKFFKRNPQKAGDLMLLESQKNDFWMWVSSWAVFINTPSDLGYPNEGYDLPKLNVIEHRIENLTDELIHNKFGDLILFKDNTKSLIDTSREKSETIDARVNKAFEIVWDCGTSEDKWILWHHLEAERNAIEKKFKLEEIELNSVYGSQANDVKEKLLIDFSEGKYQILSTKPKIAGSGCNFQEHCNNMIFVGIDYKFNDFIQAIHRIYRFGQNKSVNVHVIYTNNEDHIFSTLMKKWEKHKELQSEMIKLVREYGLNNELIRDKMERQIFSNGDKIVIGDATLYNNDTVIISADENEVPDNSIGMVVTSIPFGNHFEYSGNYNDFGHNINNEGFFDQMDYLVPHLFRMLIPGRVAAIHVKDRIRYSYQNGTSFTSMDDFSGDTVRSFKKHGFHLIGKITITTDVVRENNQTYRLGHSEKCKDGSKMGVGMPEYILLFRKAPTNVDNAYSDLPVFKEKDEYPVERWQLDAHAYWRSSGNHYLNVDDLKDKDLKEVWRVWKQYNDDGLYTFENHLKLSTALEQKGKISREYMTIPPHSNNDFVWTDINRMNTLNARQVSSNKEKHICPLQIDIVDRLIELFSMKGETVYEPFGGLMTVPTRALKLGRKAKAVELNSDYYKDGLFYVRSMHEKLNMPTLFDLMQESSTT</sequence>
<dbReference type="Gene3D" id="3.40.50.150">
    <property type="entry name" value="Vaccinia Virus protein VP39"/>
    <property type="match status" value="1"/>
</dbReference>
<proteinExistence type="predicted"/>
<dbReference type="InterPro" id="IPR038718">
    <property type="entry name" value="SNF2-like_sf"/>
</dbReference>
<gene>
    <name evidence="5" type="ORF">DRF62_02275</name>
</gene>
<dbReference type="PANTHER" id="PTHR45766:SF6">
    <property type="entry name" value="SWI_SNF-RELATED MATRIX-ASSOCIATED ACTIN-DEPENDENT REGULATOR OF CHROMATIN SUBFAMILY A-LIKE PROTEIN 1"/>
    <property type="match status" value="1"/>
</dbReference>